<dbReference type="AlphaFoldDB" id="N1R0A8"/>
<feature type="region of interest" description="Disordered" evidence="1">
    <location>
        <begin position="1"/>
        <end position="23"/>
    </location>
</feature>
<name>N1R0A8_AEGTA</name>
<evidence type="ECO:0000256" key="1">
    <source>
        <dbReference type="SAM" id="MobiDB-lite"/>
    </source>
</evidence>
<feature type="region of interest" description="Disordered" evidence="1">
    <location>
        <begin position="101"/>
        <end position="121"/>
    </location>
</feature>
<proteinExistence type="predicted"/>
<feature type="compositionally biased region" description="Basic and acidic residues" evidence="1">
    <location>
        <begin position="101"/>
        <end position="115"/>
    </location>
</feature>
<organism evidence="2">
    <name type="scientific">Aegilops tauschii</name>
    <name type="common">Tausch's goatgrass</name>
    <name type="synonym">Aegilops squarrosa</name>
    <dbReference type="NCBI Taxonomy" id="37682"/>
    <lineage>
        <taxon>Eukaryota</taxon>
        <taxon>Viridiplantae</taxon>
        <taxon>Streptophyta</taxon>
        <taxon>Embryophyta</taxon>
        <taxon>Tracheophyta</taxon>
        <taxon>Spermatophyta</taxon>
        <taxon>Magnoliopsida</taxon>
        <taxon>Liliopsida</taxon>
        <taxon>Poales</taxon>
        <taxon>Poaceae</taxon>
        <taxon>BOP clade</taxon>
        <taxon>Pooideae</taxon>
        <taxon>Triticodae</taxon>
        <taxon>Triticeae</taxon>
        <taxon>Triticinae</taxon>
        <taxon>Aegilops</taxon>
    </lineage>
</organism>
<dbReference type="EnsemblPlants" id="EMT17563">
    <property type="protein sequence ID" value="EMT17563"/>
    <property type="gene ID" value="F775_07104"/>
</dbReference>
<protein>
    <submittedName>
        <fullName evidence="2">Uncharacterized protein</fullName>
    </submittedName>
</protein>
<evidence type="ECO:0000313" key="2">
    <source>
        <dbReference type="EnsemblPlants" id="EMT17563"/>
    </source>
</evidence>
<accession>N1R0A8</accession>
<sequence length="121" mass="13541">MEPQAGARAPRLRPRPALPPFPEPTEFEVQAELVTGDKFIDDLNESVANVYTSVALLREEVYNNGGLEAHDAKSMGKSNQAAWKSIRRLLKKAKDWRDQIEEAGARPLEEPDHLSRPIPKA</sequence>
<reference evidence="2" key="1">
    <citation type="submission" date="2015-06" db="UniProtKB">
        <authorList>
            <consortium name="EnsemblPlants"/>
        </authorList>
    </citation>
    <scope>IDENTIFICATION</scope>
</reference>